<dbReference type="InterPro" id="IPR036282">
    <property type="entry name" value="Glutathione-S-Trfase_C_sf"/>
</dbReference>
<dbReference type="Proteomes" id="UP001209540">
    <property type="component" value="Unassembled WGS sequence"/>
</dbReference>
<dbReference type="InterPro" id="IPR004045">
    <property type="entry name" value="Glutathione_S-Trfase_N"/>
</dbReference>
<reference evidence="3" key="2">
    <citation type="submission" date="2023-02" db="EMBL/GenBank/DDBJ databases">
        <authorList>
            <consortium name="DOE Joint Genome Institute"/>
            <person name="Mondo S.J."/>
            <person name="Chang Y."/>
            <person name="Wang Y."/>
            <person name="Ahrendt S."/>
            <person name="Andreopoulos W."/>
            <person name="Barry K."/>
            <person name="Beard J."/>
            <person name="Benny G.L."/>
            <person name="Blankenship S."/>
            <person name="Bonito G."/>
            <person name="Cuomo C."/>
            <person name="Desiro A."/>
            <person name="Gervers K.A."/>
            <person name="Hundley H."/>
            <person name="Kuo A."/>
            <person name="LaButti K."/>
            <person name="Lang B.F."/>
            <person name="Lipzen A."/>
            <person name="O'Donnell K."/>
            <person name="Pangilinan J."/>
            <person name="Reynolds N."/>
            <person name="Sandor L."/>
            <person name="Smith M.W."/>
            <person name="Tsang A."/>
            <person name="Grigoriev I.V."/>
            <person name="Stajich J.E."/>
            <person name="Spatafora J.W."/>
        </authorList>
    </citation>
    <scope>NUCLEOTIDE SEQUENCE</scope>
    <source>
        <strain evidence="3">RSA 2281</strain>
    </source>
</reference>
<dbReference type="PANTHER" id="PTHR11571:SF150">
    <property type="entry name" value="GLUTATHIONE S-TRANSFERASE"/>
    <property type="match status" value="1"/>
</dbReference>
<dbReference type="PANTHER" id="PTHR11571">
    <property type="entry name" value="GLUTATHIONE S-TRANSFERASE"/>
    <property type="match status" value="1"/>
</dbReference>
<comment type="caution">
    <text evidence="3">The sequence shown here is derived from an EMBL/GenBank/DDBJ whole genome shotgun (WGS) entry which is preliminary data.</text>
</comment>
<proteinExistence type="predicted"/>
<dbReference type="Gene3D" id="1.20.1050.10">
    <property type="match status" value="1"/>
</dbReference>
<dbReference type="Gene3D" id="3.40.30.10">
    <property type="entry name" value="Glutaredoxin"/>
    <property type="match status" value="1"/>
</dbReference>
<dbReference type="GO" id="GO:0004364">
    <property type="term" value="F:glutathione transferase activity"/>
    <property type="evidence" value="ECO:0007669"/>
    <property type="project" value="TreeGrafter"/>
</dbReference>
<dbReference type="SUPFAM" id="SSF47616">
    <property type="entry name" value="GST C-terminal domain-like"/>
    <property type="match status" value="1"/>
</dbReference>
<accession>A0AAD5JMX7</accession>
<dbReference type="PROSITE" id="PS50405">
    <property type="entry name" value="GST_CTER"/>
    <property type="match status" value="1"/>
</dbReference>
<protein>
    <submittedName>
        <fullName evidence="3">Glutathione S-transferase</fullName>
    </submittedName>
</protein>
<dbReference type="InterPro" id="IPR010987">
    <property type="entry name" value="Glutathione-S-Trfase_C-like"/>
</dbReference>
<feature type="non-terminal residue" evidence="3">
    <location>
        <position position="202"/>
    </location>
</feature>
<sequence length="202" mass="23102">SVFGFGEPIKLLLEDAKVPHEYTQLTLSEMSEIKPKLIAAGNHFGAVPAIDFGDGEYNGASIPLLRLLTRKLGKYVKYTNDEKEEYFLDSASDFSIDWHLTAGETLFNQDDPTKREEYKTKVADKHYSRFDYVYGLHDGPYILGNEITYVDFLTYHIIDSDARNKCSELLKKYPNLIKLVEAIKNRPNLQSHFKSLAAKENQ</sequence>
<keyword evidence="4" id="KW-1185">Reference proteome</keyword>
<dbReference type="InterPro" id="IPR004046">
    <property type="entry name" value="GST_C"/>
</dbReference>
<dbReference type="PROSITE" id="PS50404">
    <property type="entry name" value="GST_NTER"/>
    <property type="match status" value="1"/>
</dbReference>
<feature type="domain" description="GST N-terminal" evidence="1">
    <location>
        <begin position="1"/>
        <end position="76"/>
    </location>
</feature>
<feature type="domain" description="GST C-terminal" evidence="2">
    <location>
        <begin position="81"/>
        <end position="202"/>
    </location>
</feature>
<dbReference type="InterPro" id="IPR050213">
    <property type="entry name" value="GST_superfamily"/>
</dbReference>
<dbReference type="Pfam" id="PF14497">
    <property type="entry name" value="GST_C_3"/>
    <property type="match status" value="1"/>
</dbReference>
<dbReference type="EMBL" id="JAIXMP010000052">
    <property type="protein sequence ID" value="KAI9245365.1"/>
    <property type="molecule type" value="Genomic_DNA"/>
</dbReference>
<evidence type="ECO:0000313" key="3">
    <source>
        <dbReference type="EMBL" id="KAI9245365.1"/>
    </source>
</evidence>
<dbReference type="GO" id="GO:0006749">
    <property type="term" value="P:glutathione metabolic process"/>
    <property type="evidence" value="ECO:0007669"/>
    <property type="project" value="TreeGrafter"/>
</dbReference>
<organism evidence="3 4">
    <name type="scientific">Phascolomyces articulosus</name>
    <dbReference type="NCBI Taxonomy" id="60185"/>
    <lineage>
        <taxon>Eukaryota</taxon>
        <taxon>Fungi</taxon>
        <taxon>Fungi incertae sedis</taxon>
        <taxon>Mucoromycota</taxon>
        <taxon>Mucoromycotina</taxon>
        <taxon>Mucoromycetes</taxon>
        <taxon>Mucorales</taxon>
        <taxon>Lichtheimiaceae</taxon>
        <taxon>Phascolomyces</taxon>
    </lineage>
</organism>
<evidence type="ECO:0000259" key="2">
    <source>
        <dbReference type="PROSITE" id="PS50405"/>
    </source>
</evidence>
<gene>
    <name evidence="3" type="ORF">BDA99DRAFT_447959</name>
</gene>
<evidence type="ECO:0000259" key="1">
    <source>
        <dbReference type="PROSITE" id="PS50404"/>
    </source>
</evidence>
<dbReference type="AlphaFoldDB" id="A0AAD5JMX7"/>
<evidence type="ECO:0000313" key="4">
    <source>
        <dbReference type="Proteomes" id="UP001209540"/>
    </source>
</evidence>
<name>A0AAD5JMX7_9FUNG</name>
<reference evidence="3" key="1">
    <citation type="journal article" date="2022" name="IScience">
        <title>Evolution of zygomycete secretomes and the origins of terrestrial fungal ecologies.</title>
        <authorList>
            <person name="Chang Y."/>
            <person name="Wang Y."/>
            <person name="Mondo S."/>
            <person name="Ahrendt S."/>
            <person name="Andreopoulos W."/>
            <person name="Barry K."/>
            <person name="Beard J."/>
            <person name="Benny G.L."/>
            <person name="Blankenship S."/>
            <person name="Bonito G."/>
            <person name="Cuomo C."/>
            <person name="Desiro A."/>
            <person name="Gervers K.A."/>
            <person name="Hundley H."/>
            <person name="Kuo A."/>
            <person name="LaButti K."/>
            <person name="Lang B.F."/>
            <person name="Lipzen A."/>
            <person name="O'Donnell K."/>
            <person name="Pangilinan J."/>
            <person name="Reynolds N."/>
            <person name="Sandor L."/>
            <person name="Smith M.E."/>
            <person name="Tsang A."/>
            <person name="Grigoriev I.V."/>
            <person name="Stajich J.E."/>
            <person name="Spatafora J.W."/>
        </authorList>
    </citation>
    <scope>NUCLEOTIDE SEQUENCE</scope>
    <source>
        <strain evidence="3">RSA 2281</strain>
    </source>
</reference>